<name>A0A2X4UFN8_9CORY</name>
<sequence length="86" mass="9245">MSVEHLVLIAREFCRIYRVRIVSFAALAAAAGASTASVEGIPVHGTRQESAAALENVLRAVPALNAKNEEFAHFCAQVYLSVTEVM</sequence>
<proteinExistence type="predicted"/>
<gene>
    <name evidence="1" type="ORF">NCTC10288_02529</name>
</gene>
<organism evidence="1 2">
    <name type="scientific">Corynebacterium minutissimum</name>
    <dbReference type="NCBI Taxonomy" id="38301"/>
    <lineage>
        <taxon>Bacteria</taxon>
        <taxon>Bacillati</taxon>
        <taxon>Actinomycetota</taxon>
        <taxon>Actinomycetes</taxon>
        <taxon>Mycobacteriales</taxon>
        <taxon>Corynebacteriaceae</taxon>
        <taxon>Corynebacterium</taxon>
    </lineage>
</organism>
<dbReference type="AlphaFoldDB" id="A0A2X4UFN8"/>
<dbReference type="OrthoDB" id="4428158at2"/>
<dbReference type="EMBL" id="LS483460">
    <property type="protein sequence ID" value="SQI01195.1"/>
    <property type="molecule type" value="Genomic_DNA"/>
</dbReference>
<accession>A0A2X4UFN8</accession>
<dbReference type="Proteomes" id="UP000249264">
    <property type="component" value="Chromosome 1"/>
</dbReference>
<evidence type="ECO:0000313" key="2">
    <source>
        <dbReference type="Proteomes" id="UP000249264"/>
    </source>
</evidence>
<protein>
    <submittedName>
        <fullName evidence="1">TetR family regulatory protein</fullName>
    </submittedName>
</protein>
<reference evidence="1 2" key="1">
    <citation type="submission" date="2018-06" db="EMBL/GenBank/DDBJ databases">
        <authorList>
            <consortium name="Pathogen Informatics"/>
            <person name="Doyle S."/>
        </authorList>
    </citation>
    <scope>NUCLEOTIDE SEQUENCE [LARGE SCALE GENOMIC DNA]</scope>
    <source>
        <strain evidence="1 2">NCTC10288</strain>
    </source>
</reference>
<dbReference type="KEGG" id="cmin:NCTC10288_02529"/>
<evidence type="ECO:0000313" key="1">
    <source>
        <dbReference type="EMBL" id="SQI01195.1"/>
    </source>
</evidence>